<sequence length="65" mass="7608">MGLNHDQFLLVEQGVKTIEIRLNDPKRSLLKIDSSITFKDLKTQKELSVSVNKIYKFKTFLHFGR</sequence>
<gene>
    <name evidence="1" type="ORF">FC81_GL001311</name>
</gene>
<evidence type="ECO:0000313" key="1">
    <source>
        <dbReference type="EMBL" id="KRL01171.1"/>
    </source>
</evidence>
<dbReference type="Gene3D" id="2.30.130.30">
    <property type="entry name" value="Hypothetical protein"/>
    <property type="match status" value="1"/>
</dbReference>
<dbReference type="EMBL" id="AZEF01000027">
    <property type="protein sequence ID" value="KRL01171.1"/>
    <property type="molecule type" value="Genomic_DNA"/>
</dbReference>
<organism evidence="1 2">
    <name type="scientific">Liquorilactobacillus capillatus DSM 19910</name>
    <dbReference type="NCBI Taxonomy" id="1423731"/>
    <lineage>
        <taxon>Bacteria</taxon>
        <taxon>Bacillati</taxon>
        <taxon>Bacillota</taxon>
        <taxon>Bacilli</taxon>
        <taxon>Lactobacillales</taxon>
        <taxon>Lactobacillaceae</taxon>
        <taxon>Liquorilactobacillus</taxon>
    </lineage>
</organism>
<keyword evidence="2" id="KW-1185">Reference proteome</keyword>
<dbReference type="InterPro" id="IPR015947">
    <property type="entry name" value="PUA-like_sf"/>
</dbReference>
<dbReference type="SUPFAM" id="SSF88697">
    <property type="entry name" value="PUA domain-like"/>
    <property type="match status" value="1"/>
</dbReference>
<dbReference type="Proteomes" id="UP000051621">
    <property type="component" value="Unassembled WGS sequence"/>
</dbReference>
<accession>A0A0R1MAY4</accession>
<proteinExistence type="predicted"/>
<protein>
    <submittedName>
        <fullName evidence="1">Uncharacterized protein</fullName>
    </submittedName>
</protein>
<dbReference type="AlphaFoldDB" id="A0A0R1MAY4"/>
<comment type="caution">
    <text evidence="1">The sequence shown here is derived from an EMBL/GenBank/DDBJ whole genome shotgun (WGS) entry which is preliminary data.</text>
</comment>
<name>A0A0R1MAY4_9LACO</name>
<dbReference type="PATRIC" id="fig|1423731.3.peg.1350"/>
<evidence type="ECO:0000313" key="2">
    <source>
        <dbReference type="Proteomes" id="UP000051621"/>
    </source>
</evidence>
<reference evidence="1 2" key="1">
    <citation type="journal article" date="2015" name="Genome Announc.">
        <title>Expanding the biotechnology potential of lactobacilli through comparative genomics of 213 strains and associated genera.</title>
        <authorList>
            <person name="Sun Z."/>
            <person name="Harris H.M."/>
            <person name="McCann A."/>
            <person name="Guo C."/>
            <person name="Argimon S."/>
            <person name="Zhang W."/>
            <person name="Yang X."/>
            <person name="Jeffery I.B."/>
            <person name="Cooney J.C."/>
            <person name="Kagawa T.F."/>
            <person name="Liu W."/>
            <person name="Song Y."/>
            <person name="Salvetti E."/>
            <person name="Wrobel A."/>
            <person name="Rasinkangas P."/>
            <person name="Parkhill J."/>
            <person name="Rea M.C."/>
            <person name="O'Sullivan O."/>
            <person name="Ritari J."/>
            <person name="Douillard F.P."/>
            <person name="Paul Ross R."/>
            <person name="Yang R."/>
            <person name="Briner A.E."/>
            <person name="Felis G.E."/>
            <person name="de Vos W.M."/>
            <person name="Barrangou R."/>
            <person name="Klaenhammer T.R."/>
            <person name="Caufield P.W."/>
            <person name="Cui Y."/>
            <person name="Zhang H."/>
            <person name="O'Toole P.W."/>
        </authorList>
    </citation>
    <scope>NUCLEOTIDE SEQUENCE [LARGE SCALE GENOMIC DNA]</scope>
    <source>
        <strain evidence="1 2">DSM 19910</strain>
    </source>
</reference>